<evidence type="ECO:0000313" key="2">
    <source>
        <dbReference type="EMBL" id="GMI00186.1"/>
    </source>
</evidence>
<keyword evidence="1" id="KW-1133">Transmembrane helix</keyword>
<dbReference type="OrthoDB" id="10599403at2759"/>
<feature type="transmembrane region" description="Helical" evidence="1">
    <location>
        <begin position="12"/>
        <end position="30"/>
    </location>
</feature>
<evidence type="ECO:0000256" key="1">
    <source>
        <dbReference type="SAM" id="Phobius"/>
    </source>
</evidence>
<keyword evidence="1" id="KW-0812">Transmembrane</keyword>
<reference evidence="3" key="1">
    <citation type="journal article" date="2023" name="Commun. Biol.">
        <title>Genome analysis of Parmales, the sister group of diatoms, reveals the evolutionary specialization of diatoms from phago-mixotrophs to photoautotrophs.</title>
        <authorList>
            <person name="Ban H."/>
            <person name="Sato S."/>
            <person name="Yoshikawa S."/>
            <person name="Yamada K."/>
            <person name="Nakamura Y."/>
            <person name="Ichinomiya M."/>
            <person name="Sato N."/>
            <person name="Blanc-Mathieu R."/>
            <person name="Endo H."/>
            <person name="Kuwata A."/>
            <person name="Ogata H."/>
        </authorList>
    </citation>
    <scope>NUCLEOTIDE SEQUENCE [LARGE SCALE GENOMIC DNA]</scope>
    <source>
        <strain evidence="3">NIES 3700</strain>
    </source>
</reference>
<dbReference type="EMBL" id="BRXW01000019">
    <property type="protein sequence ID" value="GMI00186.1"/>
    <property type="molecule type" value="Genomic_DNA"/>
</dbReference>
<name>A0A9W7C5T6_9STRA</name>
<dbReference type="Proteomes" id="UP001165122">
    <property type="component" value="Unassembled WGS sequence"/>
</dbReference>
<proteinExistence type="predicted"/>
<keyword evidence="3" id="KW-1185">Reference proteome</keyword>
<accession>A0A9W7C5T6</accession>
<sequence>MNYTSRSEHNGMAWFQIVNLFIMVAGLFFFHSDWMSMLRTGRIDGLTKALACVSLEYEVGDTSELWTLSSEDENVVRINEKIEVSKLSMERNRNMLGQGGLVIPIFDPNVANISGIPITPRLMTTMWTEMIVAVLFISQFLASRMTDRTLITYYFNPHFEEASSFNY</sequence>
<keyword evidence="1" id="KW-0472">Membrane</keyword>
<organism evidence="2 3">
    <name type="scientific">Triparma laevis f. longispina</name>
    <dbReference type="NCBI Taxonomy" id="1714387"/>
    <lineage>
        <taxon>Eukaryota</taxon>
        <taxon>Sar</taxon>
        <taxon>Stramenopiles</taxon>
        <taxon>Ochrophyta</taxon>
        <taxon>Bolidophyceae</taxon>
        <taxon>Parmales</taxon>
        <taxon>Triparmaceae</taxon>
        <taxon>Triparma</taxon>
    </lineage>
</organism>
<evidence type="ECO:0000313" key="3">
    <source>
        <dbReference type="Proteomes" id="UP001165122"/>
    </source>
</evidence>
<comment type="caution">
    <text evidence="2">The sequence shown here is derived from an EMBL/GenBank/DDBJ whole genome shotgun (WGS) entry which is preliminary data.</text>
</comment>
<dbReference type="AlphaFoldDB" id="A0A9W7C5T6"/>
<protein>
    <submittedName>
        <fullName evidence="2">Uncharacterized protein</fullName>
    </submittedName>
</protein>
<gene>
    <name evidence="2" type="ORF">TrLO_g11709</name>
</gene>